<dbReference type="EMBL" id="RSCJ01000006">
    <property type="protein sequence ID" value="RUR83878.1"/>
    <property type="molecule type" value="Genomic_DNA"/>
</dbReference>
<dbReference type="PANTHER" id="PTHR19353">
    <property type="entry name" value="FATTY ACID DESATURASE 2"/>
    <property type="match status" value="1"/>
</dbReference>
<keyword evidence="4" id="KW-1133">Transmembrane helix</keyword>
<keyword evidence="3" id="KW-0408">Iron</keyword>
<proteinExistence type="inferred from homology"/>
<accession>A0A3S1ALJ9</accession>
<gene>
    <name evidence="6" type="primary">crtR</name>
    <name evidence="6" type="ORF">PCC6912_21210</name>
</gene>
<name>A0A3S1ALJ9_CHLFR</name>
<evidence type="ECO:0000313" key="7">
    <source>
        <dbReference type="Proteomes" id="UP000268857"/>
    </source>
</evidence>
<evidence type="ECO:0000256" key="1">
    <source>
        <dbReference type="ARBA" id="ARBA00001954"/>
    </source>
</evidence>
<sequence>MHLVSEAYVESKLVNQRLREIDHSLMQIPDSTFGNPTLLLFVAIINIFSASIIAYLLEYLPLQASAAINLLCLYALYTVNHEAVHRLVHPNRTVNNWVGRIAAALEGTTFPLFRILHPQHHAFTNHPEYDPDYVIGRKPRWLLPLWTLVRLTHDNSFMINRRLWSNKHPQLIEHLITVGLQLSIIIGAAWMGHLQDVLWLWVIPLLVAGALIELTVAWAVHFPQESQHPLENTRIFKGQLLQILMLNQNYHIIHHLWPGIPWFRYGKAMPLVELALLEHQNQRQKVPIKPHFQVS</sequence>
<dbReference type="Proteomes" id="UP000268857">
    <property type="component" value="Unassembled WGS sequence"/>
</dbReference>
<evidence type="ECO:0000259" key="5">
    <source>
        <dbReference type="Pfam" id="PF00487"/>
    </source>
</evidence>
<organism evidence="6 7">
    <name type="scientific">Chlorogloeopsis fritschii PCC 6912</name>
    <dbReference type="NCBI Taxonomy" id="211165"/>
    <lineage>
        <taxon>Bacteria</taxon>
        <taxon>Bacillati</taxon>
        <taxon>Cyanobacteriota</taxon>
        <taxon>Cyanophyceae</taxon>
        <taxon>Nostocales</taxon>
        <taxon>Chlorogloeopsidaceae</taxon>
        <taxon>Chlorogloeopsis</taxon>
    </lineage>
</organism>
<dbReference type="InterPro" id="IPR012171">
    <property type="entry name" value="Fatty_acid_desaturase"/>
</dbReference>
<comment type="similarity">
    <text evidence="2">Belongs to the fatty acid desaturase type 2 family.</text>
</comment>
<evidence type="ECO:0000256" key="3">
    <source>
        <dbReference type="ARBA" id="ARBA00023004"/>
    </source>
</evidence>
<evidence type="ECO:0000256" key="4">
    <source>
        <dbReference type="SAM" id="Phobius"/>
    </source>
</evidence>
<keyword evidence="7" id="KW-1185">Reference proteome</keyword>
<keyword evidence="4" id="KW-0472">Membrane</keyword>
<dbReference type="Pfam" id="PF00487">
    <property type="entry name" value="FA_desaturase"/>
    <property type="match status" value="1"/>
</dbReference>
<dbReference type="GO" id="GO:0016020">
    <property type="term" value="C:membrane"/>
    <property type="evidence" value="ECO:0007669"/>
    <property type="project" value="TreeGrafter"/>
</dbReference>
<dbReference type="STRING" id="211165.GCA_000317285_00151"/>
<dbReference type="PANTHER" id="PTHR19353:SF19">
    <property type="entry name" value="DELTA(5) FATTY ACID DESATURASE C-RELATED"/>
    <property type="match status" value="1"/>
</dbReference>
<evidence type="ECO:0000313" key="6">
    <source>
        <dbReference type="EMBL" id="RUR83878.1"/>
    </source>
</evidence>
<feature type="transmembrane region" description="Helical" evidence="4">
    <location>
        <begin position="198"/>
        <end position="220"/>
    </location>
</feature>
<comment type="cofactor">
    <cofactor evidence="1">
        <name>Fe(2+)</name>
        <dbReference type="ChEBI" id="CHEBI:29033"/>
    </cofactor>
</comment>
<reference evidence="6 7" key="1">
    <citation type="journal article" date="2019" name="Genome Biol. Evol.">
        <title>Day and night: Metabolic profiles and evolutionary relationships of six axenic non-marine cyanobacteria.</title>
        <authorList>
            <person name="Will S.E."/>
            <person name="Henke P."/>
            <person name="Boedeker C."/>
            <person name="Huang S."/>
            <person name="Brinkmann H."/>
            <person name="Rohde M."/>
            <person name="Jarek M."/>
            <person name="Friedl T."/>
            <person name="Seufert S."/>
            <person name="Schumacher M."/>
            <person name="Overmann J."/>
            <person name="Neumann-Schaal M."/>
            <person name="Petersen J."/>
        </authorList>
    </citation>
    <scope>NUCLEOTIDE SEQUENCE [LARGE SCALE GENOMIC DNA]</scope>
    <source>
        <strain evidence="6 7">PCC 6912</strain>
    </source>
</reference>
<protein>
    <submittedName>
        <fullName evidence="6">Beta-carotene hydroxylase</fullName>
    </submittedName>
</protein>
<comment type="caution">
    <text evidence="6">The sequence shown here is derived from an EMBL/GenBank/DDBJ whole genome shotgun (WGS) entry which is preliminary data.</text>
</comment>
<dbReference type="GO" id="GO:0008610">
    <property type="term" value="P:lipid biosynthetic process"/>
    <property type="evidence" value="ECO:0007669"/>
    <property type="project" value="UniProtKB-ARBA"/>
</dbReference>
<feature type="transmembrane region" description="Helical" evidence="4">
    <location>
        <begin position="38"/>
        <end position="57"/>
    </location>
</feature>
<evidence type="ECO:0000256" key="2">
    <source>
        <dbReference type="ARBA" id="ARBA00008749"/>
    </source>
</evidence>
<dbReference type="GO" id="GO:0016717">
    <property type="term" value="F:oxidoreductase activity, acting on paired donors, with oxidation of a pair of donors resulting in the reduction of molecular oxygen to two molecules of water"/>
    <property type="evidence" value="ECO:0007669"/>
    <property type="project" value="TreeGrafter"/>
</dbReference>
<dbReference type="AlphaFoldDB" id="A0A3S1ALJ9"/>
<feature type="domain" description="Fatty acid desaturase" evidence="5">
    <location>
        <begin position="70"/>
        <end position="280"/>
    </location>
</feature>
<dbReference type="InterPro" id="IPR005804">
    <property type="entry name" value="FA_desaturase_dom"/>
</dbReference>
<feature type="transmembrane region" description="Helical" evidence="4">
    <location>
        <begin position="171"/>
        <end position="192"/>
    </location>
</feature>
<keyword evidence="4" id="KW-0812">Transmembrane</keyword>